<dbReference type="EMBL" id="JAAALK010000080">
    <property type="protein sequence ID" value="KAG8091518.1"/>
    <property type="molecule type" value="Genomic_DNA"/>
</dbReference>
<comment type="caution">
    <text evidence="2">The sequence shown here is derived from an EMBL/GenBank/DDBJ whole genome shotgun (WGS) entry which is preliminary data.</text>
</comment>
<accession>A0A8J5WM37</accession>
<dbReference type="AlphaFoldDB" id="A0A8J5WM37"/>
<feature type="signal peptide" evidence="1">
    <location>
        <begin position="1"/>
        <end position="19"/>
    </location>
</feature>
<sequence length="74" mass="7843">MTSSVLLTLAAAELTSVRTATEDLVVHVAFYFANALARRPLACGSGALSSTALDARVASDELTDTRPYSKFVHN</sequence>
<evidence type="ECO:0000256" key="1">
    <source>
        <dbReference type="SAM" id="SignalP"/>
    </source>
</evidence>
<evidence type="ECO:0000313" key="2">
    <source>
        <dbReference type="EMBL" id="KAG8091518.1"/>
    </source>
</evidence>
<protein>
    <submittedName>
        <fullName evidence="2">Uncharacterized protein</fullName>
    </submittedName>
</protein>
<keyword evidence="3" id="KW-1185">Reference proteome</keyword>
<dbReference type="Proteomes" id="UP000729402">
    <property type="component" value="Unassembled WGS sequence"/>
</dbReference>
<organism evidence="2 3">
    <name type="scientific">Zizania palustris</name>
    <name type="common">Northern wild rice</name>
    <dbReference type="NCBI Taxonomy" id="103762"/>
    <lineage>
        <taxon>Eukaryota</taxon>
        <taxon>Viridiplantae</taxon>
        <taxon>Streptophyta</taxon>
        <taxon>Embryophyta</taxon>
        <taxon>Tracheophyta</taxon>
        <taxon>Spermatophyta</taxon>
        <taxon>Magnoliopsida</taxon>
        <taxon>Liliopsida</taxon>
        <taxon>Poales</taxon>
        <taxon>Poaceae</taxon>
        <taxon>BOP clade</taxon>
        <taxon>Oryzoideae</taxon>
        <taxon>Oryzeae</taxon>
        <taxon>Zizaniinae</taxon>
        <taxon>Zizania</taxon>
    </lineage>
</organism>
<gene>
    <name evidence="2" type="ORF">GUJ93_ZPchr0012g21696</name>
</gene>
<reference evidence="2" key="2">
    <citation type="submission" date="2021-02" db="EMBL/GenBank/DDBJ databases">
        <authorList>
            <person name="Kimball J.A."/>
            <person name="Haas M.W."/>
            <person name="Macchietto M."/>
            <person name="Kono T."/>
            <person name="Duquette J."/>
            <person name="Shao M."/>
        </authorList>
    </citation>
    <scope>NUCLEOTIDE SEQUENCE</scope>
    <source>
        <tissue evidence="2">Fresh leaf tissue</tissue>
    </source>
</reference>
<reference evidence="2" key="1">
    <citation type="journal article" date="2021" name="bioRxiv">
        <title>Whole Genome Assembly and Annotation of Northern Wild Rice, Zizania palustris L., Supports a Whole Genome Duplication in the Zizania Genus.</title>
        <authorList>
            <person name="Haas M."/>
            <person name="Kono T."/>
            <person name="Macchietto M."/>
            <person name="Millas R."/>
            <person name="McGilp L."/>
            <person name="Shao M."/>
            <person name="Duquette J."/>
            <person name="Hirsch C.N."/>
            <person name="Kimball J."/>
        </authorList>
    </citation>
    <scope>NUCLEOTIDE SEQUENCE</scope>
    <source>
        <tissue evidence="2">Fresh leaf tissue</tissue>
    </source>
</reference>
<keyword evidence="1" id="KW-0732">Signal</keyword>
<proteinExistence type="predicted"/>
<evidence type="ECO:0000313" key="3">
    <source>
        <dbReference type="Proteomes" id="UP000729402"/>
    </source>
</evidence>
<name>A0A8J5WM37_ZIZPA</name>
<feature type="chain" id="PRO_5035252677" evidence="1">
    <location>
        <begin position="20"/>
        <end position="74"/>
    </location>
</feature>